<dbReference type="Gene3D" id="3.40.50.300">
    <property type="entry name" value="P-loop containing nucleotide triphosphate hydrolases"/>
    <property type="match status" value="1"/>
</dbReference>
<evidence type="ECO:0000313" key="2">
    <source>
        <dbReference type="EMBL" id="UZK58265.1"/>
    </source>
</evidence>
<dbReference type="RefSeq" id="WP_265546862.1">
    <property type="nucleotide sequence ID" value="NZ_CP098740.1"/>
</dbReference>
<keyword evidence="2" id="KW-0067">ATP-binding</keyword>
<evidence type="ECO:0000256" key="1">
    <source>
        <dbReference type="SAM" id="MobiDB-lite"/>
    </source>
</evidence>
<dbReference type="InterPro" id="IPR016628">
    <property type="entry name" value="ATPase_SAG2001_prd"/>
</dbReference>
<feature type="compositionally biased region" description="Basic residues" evidence="1">
    <location>
        <begin position="250"/>
        <end position="261"/>
    </location>
</feature>
<evidence type="ECO:0000313" key="3">
    <source>
        <dbReference type="Proteomes" id="UP001164963"/>
    </source>
</evidence>
<proteinExistence type="predicted"/>
<feature type="region of interest" description="Disordered" evidence="1">
    <location>
        <begin position="237"/>
        <end position="263"/>
    </location>
</feature>
<dbReference type="InterPro" id="IPR027417">
    <property type="entry name" value="P-loop_NTPase"/>
</dbReference>
<dbReference type="PIRSF" id="PIRSF015040">
    <property type="entry name" value="ATPase_SAG2001_prd"/>
    <property type="match status" value="1"/>
</dbReference>
<dbReference type="Proteomes" id="UP001164963">
    <property type="component" value="Chromosome"/>
</dbReference>
<dbReference type="Pfam" id="PF12846">
    <property type="entry name" value="AAA_10"/>
    <property type="match status" value="1"/>
</dbReference>
<gene>
    <name evidence="2" type="ORF">NEH16_33045</name>
</gene>
<sequence>MPIRHVAGNVMWTVHGQVWAVYRVAGSGGGDTSRRSKDRRLGQLEALVKSLTGESMLLSLCPAVDPESVLAKMTTGIDLTVSARYRESTELLRGQLEQLELTGRTDWLAVPLPLARGEAVREVFAAARADVALQLGLLPRPVSAREEGERLAQAERMASMWPSGIALRAATTPEILWIYGHSARRGLLEPVLPEGEQARRRGRGRGAASLGQVALAEGGNLLEDLEDDDDGGVNVGWGPHRTGHGAVHGRAGRRGRRRGRKTGPVSPFARRWLEVTTEWGPSYQVMLALAEMPEAFVFPGSEYLASLDAFSFPVDWVVRLHVSSGAEAEAKTRRQARELAHQYAEYEGESAGVPASVDKAVGGLDEYRERLTASSTEVEVRAMAALCVWGGTPEEAERRAGELAGHFAGNEYTFARPRGEQENLWYGMLPGTRTPQVMAQYAQYLLARDFAMAAPFNGGGLGDSTGPLFGLQLAGGGVRPVLTDWTRGPRENTSATAAFIGELGAGKSTAMKAAVYSVLAAGRRTRGSYRRGRVVIVDRTPRQEWLRYAQACPGQTECITIDDHARISLDPLRTFTGREAQRFTESFLTLLLGLAPMSDEGIALSEAIETVLAQPHPSMRVLVEELTNRGTLGDACSAMAARRLSAVRRKDLARAVFDETLPVVRGSSADTLVFSVASLALPTKSELREGRLEKMEFEKVFGRAVMYLIAALCRKIVYADLDEFALVVWDECWWLTSSPEGLALALELVRDGRKHGAGALFGGHDDEDIGSGDLEDGQILRGLIPRKFVFRHTDVTLARRALTFLGCDPNDQDLLALVTTGLSPNSPELSDDERAARAGECLHRDLTGRIGAMQITLPADEQAVAHIHSQPLQSTTA</sequence>
<dbReference type="GO" id="GO:0005524">
    <property type="term" value="F:ATP binding"/>
    <property type="evidence" value="ECO:0007669"/>
    <property type="project" value="UniProtKB-KW"/>
</dbReference>
<reference evidence="2" key="1">
    <citation type="journal article" date="2022" name="Front. Microbiol.">
        <title>Mirubactin C rescues the lethal effect of cell wall biosynthesis mutations in Bacillus subtilis.</title>
        <authorList>
            <person name="Kepplinger B."/>
            <person name="Wen X."/>
            <person name="Tyler A.R."/>
            <person name="Kim B.Y."/>
            <person name="Brown J."/>
            <person name="Banks P."/>
            <person name="Dashti Y."/>
            <person name="Mackenzie E.S."/>
            <person name="Wills C."/>
            <person name="Kawai Y."/>
            <person name="Waldron K.J."/>
            <person name="Allenby N.E.E."/>
            <person name="Wu L.J."/>
            <person name="Hall M.J."/>
            <person name="Errington J."/>
        </authorList>
    </citation>
    <scope>NUCLEOTIDE SEQUENCE</scope>
    <source>
        <strain evidence="2">MDA8-470</strain>
    </source>
</reference>
<dbReference type="EMBL" id="CP098740">
    <property type="protein sequence ID" value="UZK58265.1"/>
    <property type="molecule type" value="Genomic_DNA"/>
</dbReference>
<dbReference type="Gene3D" id="1.10.8.730">
    <property type="match status" value="1"/>
</dbReference>
<dbReference type="SUPFAM" id="SSF52540">
    <property type="entry name" value="P-loop containing nucleoside triphosphate hydrolases"/>
    <property type="match status" value="1"/>
</dbReference>
<organism evidence="2 3">
    <name type="scientific">Streptomyces drozdowiczii</name>
    <dbReference type="NCBI Taxonomy" id="202862"/>
    <lineage>
        <taxon>Bacteria</taxon>
        <taxon>Bacillati</taxon>
        <taxon>Actinomycetota</taxon>
        <taxon>Actinomycetes</taxon>
        <taxon>Kitasatosporales</taxon>
        <taxon>Streptomycetaceae</taxon>
        <taxon>Streptomyces</taxon>
    </lineage>
</organism>
<keyword evidence="3" id="KW-1185">Reference proteome</keyword>
<accession>A0ABY6Q139</accession>
<name>A0ABY6Q139_9ACTN</name>
<keyword evidence="2" id="KW-0547">Nucleotide-binding</keyword>
<protein>
    <submittedName>
        <fullName evidence="2">ATP-binding protein</fullName>
    </submittedName>
</protein>